<feature type="region of interest" description="Disordered" evidence="1">
    <location>
        <begin position="1"/>
        <end position="61"/>
    </location>
</feature>
<reference evidence="2 3" key="1">
    <citation type="journal article" date="2018" name="Mol. Biol. Evol.">
        <title>Broad Genomic Sampling Reveals a Smut Pathogenic Ancestry of the Fungal Clade Ustilaginomycotina.</title>
        <authorList>
            <person name="Kijpornyongpan T."/>
            <person name="Mondo S.J."/>
            <person name="Barry K."/>
            <person name="Sandor L."/>
            <person name="Lee J."/>
            <person name="Lipzen A."/>
            <person name="Pangilinan J."/>
            <person name="LaButti K."/>
            <person name="Hainaut M."/>
            <person name="Henrissat B."/>
            <person name="Grigoriev I.V."/>
            <person name="Spatafora J.W."/>
            <person name="Aime M.C."/>
        </authorList>
    </citation>
    <scope>NUCLEOTIDE SEQUENCE [LARGE SCALE GENOMIC DNA]</scope>
    <source>
        <strain evidence="2 3">MCA 4186</strain>
    </source>
</reference>
<dbReference type="RefSeq" id="XP_025594959.1">
    <property type="nucleotide sequence ID" value="XM_025744500.1"/>
</dbReference>
<name>A0A316YYZ5_9BASI</name>
<dbReference type="GeneID" id="37272044"/>
<proteinExistence type="predicted"/>
<gene>
    <name evidence="2" type="ORF">FA09DRAFT_341859</name>
</gene>
<sequence length="104" mass="11682">MSQLTPAAGPSRPRTPSMPPHTPPPPAESYDAPSPSPERSEKAPRGDGDAQQEQEAERARLAMEEKQWLVAFDHLDAQDPRNLRFRHKWLILGVCFLIEAWANT</sequence>
<evidence type="ECO:0000256" key="1">
    <source>
        <dbReference type="SAM" id="MobiDB-lite"/>
    </source>
</evidence>
<evidence type="ECO:0000313" key="2">
    <source>
        <dbReference type="EMBL" id="PWN94680.1"/>
    </source>
</evidence>
<feature type="compositionally biased region" description="Pro residues" evidence="1">
    <location>
        <begin position="16"/>
        <end position="27"/>
    </location>
</feature>
<feature type="compositionally biased region" description="Basic and acidic residues" evidence="1">
    <location>
        <begin position="38"/>
        <end position="48"/>
    </location>
</feature>
<evidence type="ECO:0000313" key="3">
    <source>
        <dbReference type="Proteomes" id="UP000245946"/>
    </source>
</evidence>
<keyword evidence="3" id="KW-1185">Reference proteome</keyword>
<protein>
    <submittedName>
        <fullName evidence="2">Uncharacterized protein</fullName>
    </submittedName>
</protein>
<organism evidence="2 3">
    <name type="scientific">Tilletiopsis washingtonensis</name>
    <dbReference type="NCBI Taxonomy" id="58919"/>
    <lineage>
        <taxon>Eukaryota</taxon>
        <taxon>Fungi</taxon>
        <taxon>Dikarya</taxon>
        <taxon>Basidiomycota</taxon>
        <taxon>Ustilaginomycotina</taxon>
        <taxon>Exobasidiomycetes</taxon>
        <taxon>Entylomatales</taxon>
        <taxon>Entylomatales incertae sedis</taxon>
        <taxon>Tilletiopsis</taxon>
    </lineage>
</organism>
<feature type="non-terminal residue" evidence="2">
    <location>
        <position position="104"/>
    </location>
</feature>
<dbReference type="EMBL" id="KZ819310">
    <property type="protein sequence ID" value="PWN94680.1"/>
    <property type="molecule type" value="Genomic_DNA"/>
</dbReference>
<accession>A0A316YYZ5</accession>
<dbReference type="Proteomes" id="UP000245946">
    <property type="component" value="Unassembled WGS sequence"/>
</dbReference>
<dbReference type="AlphaFoldDB" id="A0A316YYZ5"/>